<evidence type="ECO:0000313" key="3">
    <source>
        <dbReference type="Proteomes" id="UP000027931"/>
    </source>
</evidence>
<organism evidence="2 3">
    <name type="scientific">Tumebacillus flagellatus</name>
    <dbReference type="NCBI Taxonomy" id="1157490"/>
    <lineage>
        <taxon>Bacteria</taxon>
        <taxon>Bacillati</taxon>
        <taxon>Bacillota</taxon>
        <taxon>Bacilli</taxon>
        <taxon>Bacillales</taxon>
        <taxon>Alicyclobacillaceae</taxon>
        <taxon>Tumebacillus</taxon>
    </lineage>
</organism>
<evidence type="ECO:0000259" key="1">
    <source>
        <dbReference type="Pfam" id="PF23019"/>
    </source>
</evidence>
<dbReference type="STRING" id="1157490.EL26_23050"/>
<dbReference type="AlphaFoldDB" id="A0A074LKA0"/>
<protein>
    <recommendedName>
        <fullName evidence="1">DUF7033 domain-containing protein</fullName>
    </recommendedName>
</protein>
<dbReference type="InterPro" id="IPR011330">
    <property type="entry name" value="Glyco_hydro/deAcase_b/a-brl"/>
</dbReference>
<dbReference type="GO" id="GO:0005975">
    <property type="term" value="P:carbohydrate metabolic process"/>
    <property type="evidence" value="ECO:0007669"/>
    <property type="project" value="InterPro"/>
</dbReference>
<dbReference type="SUPFAM" id="SSF88713">
    <property type="entry name" value="Glycoside hydrolase/deacetylase"/>
    <property type="match status" value="1"/>
</dbReference>
<dbReference type="InterPro" id="IPR054297">
    <property type="entry name" value="DUF7033"/>
</dbReference>
<feature type="domain" description="DUF7033" evidence="1">
    <location>
        <begin position="108"/>
        <end position="195"/>
    </location>
</feature>
<comment type="caution">
    <text evidence="2">The sequence shown here is derived from an EMBL/GenBank/DDBJ whole genome shotgun (WGS) entry which is preliminary data.</text>
</comment>
<gene>
    <name evidence="2" type="ORF">EL26_23050</name>
</gene>
<dbReference type="OrthoDB" id="5573484at2"/>
<sequence>MLLVTVPPGFMPEKFYIIKTMIEEFLGLPCTVTEGEGHEYLLWLDNGSMLAFEDHFFGQCDETAGYLTKEMLPPKVRRVKMPFAPESDLLVLYGTGDIKFTTKRMECGVDLFASAFFMLSRWEEAVVQDRDGHGRFPAESSVAVRHGFLHRPVVCEYAEFLWNLLRQLGLQQERKERKFQYHLTHDVDFLYLWKNKKAMLHNLAGDLIKRRDRKKAWQTLKRIIGVLRGRERDPYDTFAWLMDLSEKQRVPSRFYWMSGGVTQHDRFFEIGEERAVSLLAEMERRGHVVGFHPSYASSTDARQWNEEKAALEQVVGQPVQEGRQHYLRFSVPETWRIWEEAGMVCDSTLGYARYPGFRAGVCWEYPVFDVLARKTLNVRERPLVAMEITFLDAQYLGVSEAEAYREIRKLALVCRKYQGEFVLLWHNSTLVTQAQRDLYAQVVEDLAEMVRGEDSQNSKTLTVQELLP</sequence>
<dbReference type="Gene3D" id="3.20.20.370">
    <property type="entry name" value="Glycoside hydrolase/deacetylase"/>
    <property type="match status" value="1"/>
</dbReference>
<reference evidence="2 3" key="1">
    <citation type="journal article" date="2013" name="Int. J. Syst. Evol. Microbiol.">
        <title>Tumebacillus flagellatus sp. nov., an alpha-amylase/pullulanase-producing bacterium isolated from cassava wastewater.</title>
        <authorList>
            <person name="Wang Q."/>
            <person name="Xie N."/>
            <person name="Qin Y."/>
            <person name="Shen N."/>
            <person name="Zhu J."/>
            <person name="Mi H."/>
            <person name="Huang R."/>
        </authorList>
    </citation>
    <scope>NUCLEOTIDE SEQUENCE [LARGE SCALE GENOMIC DNA]</scope>
    <source>
        <strain evidence="2 3">GST4</strain>
    </source>
</reference>
<dbReference type="CDD" id="cd10931">
    <property type="entry name" value="CE4_u7"/>
    <property type="match status" value="1"/>
</dbReference>
<dbReference type="RefSeq" id="WP_052036695.1">
    <property type="nucleotide sequence ID" value="NZ_JMIR01000050.1"/>
</dbReference>
<evidence type="ECO:0000313" key="2">
    <source>
        <dbReference type="EMBL" id="KEO81020.1"/>
    </source>
</evidence>
<name>A0A074LKA0_9BACL</name>
<dbReference type="eggNOG" id="COG0726">
    <property type="taxonomic scope" value="Bacteria"/>
</dbReference>
<accession>A0A074LKA0</accession>
<keyword evidence="3" id="KW-1185">Reference proteome</keyword>
<dbReference type="Proteomes" id="UP000027931">
    <property type="component" value="Unassembled WGS sequence"/>
</dbReference>
<proteinExistence type="predicted"/>
<dbReference type="Pfam" id="PF23019">
    <property type="entry name" value="DUF7033"/>
    <property type="match status" value="1"/>
</dbReference>
<dbReference type="EMBL" id="JMIR01000050">
    <property type="protein sequence ID" value="KEO81020.1"/>
    <property type="molecule type" value="Genomic_DNA"/>
</dbReference>